<dbReference type="Pfam" id="PF13439">
    <property type="entry name" value="Glyco_transf_4"/>
    <property type="match status" value="1"/>
</dbReference>
<feature type="domain" description="Glycosyl transferase family 1" evidence="1">
    <location>
        <begin position="216"/>
        <end position="381"/>
    </location>
</feature>
<dbReference type="EMBL" id="CP038033">
    <property type="protein sequence ID" value="QBQ54506.1"/>
    <property type="molecule type" value="Genomic_DNA"/>
</dbReference>
<dbReference type="InterPro" id="IPR028098">
    <property type="entry name" value="Glyco_trans_4-like_N"/>
</dbReference>
<name>A0A4P7C151_9GAMM</name>
<keyword evidence="3" id="KW-0808">Transferase</keyword>
<dbReference type="AlphaFoldDB" id="A0A4P7C151"/>
<accession>A0A4P7C151</accession>
<dbReference type="GO" id="GO:0016757">
    <property type="term" value="F:glycosyltransferase activity"/>
    <property type="evidence" value="ECO:0007669"/>
    <property type="project" value="InterPro"/>
</dbReference>
<dbReference type="KEGG" id="nwr:E3U44_08295"/>
<keyword evidence="4" id="KW-1185">Reference proteome</keyword>
<proteinExistence type="predicted"/>
<protein>
    <submittedName>
        <fullName evidence="3">Glycosyltransferase</fullName>
    </submittedName>
</protein>
<dbReference type="SUPFAM" id="SSF53756">
    <property type="entry name" value="UDP-Glycosyltransferase/glycogen phosphorylase"/>
    <property type="match status" value="1"/>
</dbReference>
<dbReference type="OrthoDB" id="9775208at2"/>
<evidence type="ECO:0000259" key="1">
    <source>
        <dbReference type="Pfam" id="PF00534"/>
    </source>
</evidence>
<dbReference type="Proteomes" id="UP000294325">
    <property type="component" value="Chromosome"/>
</dbReference>
<dbReference type="PANTHER" id="PTHR45947">
    <property type="entry name" value="SULFOQUINOVOSYL TRANSFERASE SQD2"/>
    <property type="match status" value="1"/>
</dbReference>
<dbReference type="Gene3D" id="3.40.50.2000">
    <property type="entry name" value="Glycogen Phosphorylase B"/>
    <property type="match status" value="2"/>
</dbReference>
<feature type="domain" description="Glycosyltransferase subfamily 4-like N-terminal" evidence="2">
    <location>
        <begin position="47"/>
        <end position="203"/>
    </location>
</feature>
<dbReference type="Pfam" id="PF00534">
    <property type="entry name" value="Glycos_transf_1"/>
    <property type="match status" value="1"/>
</dbReference>
<sequence length="407" mass="45018">MASRGISRGSRNCRSDIRKAGLYCLMLRAQPLARPIRILQLVQGLEIGGLEQMVITLVERLDPVRFKPAVCCFDVLGALVVQLTAKDIPVDFLPRKPGLDLSYPLRLARFLRRKKIDILHLHNPTALFYGTLAGRIARTPAIIYTEHGRDFSSSWKVKLANRWLSALVNEVVAVAERGKTYLTSEEGFDSSRIKLIYNGIDADKFNSWVCHDKRREMLATLGLKPDDPIVGVVARLDPIKNHASLLKAMVTVSQRVPGAMLLVIGDGPLRLELEQQAQELRLGETVKFLGARSDVPELLSILDVFVLPSYNEGLSLTLIEACAVGKPIVATDVGGNSEVVEHGINGLLVPSDNPHALAKAITHILADKEATRRMGQIARERFEKYFTADAMVASYELLYDGCFSRGK</sequence>
<dbReference type="InterPro" id="IPR050194">
    <property type="entry name" value="Glycosyltransferase_grp1"/>
</dbReference>
<evidence type="ECO:0000313" key="4">
    <source>
        <dbReference type="Proteomes" id="UP000294325"/>
    </source>
</evidence>
<reference evidence="3 4" key="1">
    <citation type="submission" date="2019-03" db="EMBL/GenBank/DDBJ databases">
        <title>The genome sequence of Nitrosococcus wardiae strain D1FHST reveals the archetypal metabolic capacity of ammonia-oxidizing Gammaproteobacteria.</title>
        <authorList>
            <person name="Wang L."/>
            <person name="Lim C.K."/>
            <person name="Hanson T.E."/>
            <person name="Dang H."/>
            <person name="Klotz M.G."/>
        </authorList>
    </citation>
    <scope>NUCLEOTIDE SEQUENCE [LARGE SCALE GENOMIC DNA]</scope>
    <source>
        <strain evidence="3 4">D1FHS</strain>
    </source>
</reference>
<gene>
    <name evidence="3" type="ORF">E3U44_08295</name>
</gene>
<organism evidence="3 4">
    <name type="scientific">Nitrosococcus wardiae</name>
    <dbReference type="NCBI Taxonomy" id="1814290"/>
    <lineage>
        <taxon>Bacteria</taxon>
        <taxon>Pseudomonadati</taxon>
        <taxon>Pseudomonadota</taxon>
        <taxon>Gammaproteobacteria</taxon>
        <taxon>Chromatiales</taxon>
        <taxon>Chromatiaceae</taxon>
        <taxon>Nitrosococcus</taxon>
    </lineage>
</organism>
<evidence type="ECO:0000313" key="3">
    <source>
        <dbReference type="EMBL" id="QBQ54506.1"/>
    </source>
</evidence>
<dbReference type="InterPro" id="IPR001296">
    <property type="entry name" value="Glyco_trans_1"/>
</dbReference>
<evidence type="ECO:0000259" key="2">
    <source>
        <dbReference type="Pfam" id="PF13439"/>
    </source>
</evidence>
<dbReference type="PANTHER" id="PTHR45947:SF3">
    <property type="entry name" value="SULFOQUINOVOSYL TRANSFERASE SQD2"/>
    <property type="match status" value="1"/>
</dbReference>